<name>A9U8A2_PHYPA</name>
<organism>
    <name type="scientific">Physcomitrium patens</name>
    <name type="common">Spreading-leaved earth moss</name>
    <name type="synonym">Physcomitrella patens</name>
    <dbReference type="NCBI Taxonomy" id="3218"/>
    <lineage>
        <taxon>Eukaryota</taxon>
        <taxon>Viridiplantae</taxon>
        <taxon>Streptophyta</taxon>
        <taxon>Embryophyta</taxon>
        <taxon>Bryophyta</taxon>
        <taxon>Bryophytina</taxon>
        <taxon>Bryopsida</taxon>
        <taxon>Funariidae</taxon>
        <taxon>Funariales</taxon>
        <taxon>Funariaceae</taxon>
        <taxon>Physcomitrium</taxon>
    </lineage>
</organism>
<sequence length="321" mass="32836">QHAAVARLAHADAGELAGHEGAILVVEGGAHAHRAASGIDLVVDQLQPALEGRAAGRGRAHLHGNAVDPGAVARAAAELLERARDDLLIGIEACIDGADRDQRGQHRRARACGHQVAHGDLALADAARHGGAHLGVAQVQPRRLQGRLGRAQIGLGLAACVDALVQLALGNCPLVPQAACALLLAARIGLARLGRGHLGFGALDLGRIRCGIDGDQQIALLDQRALAKVHGLHGASHARADVHALHGFKAARELVPGGDFAFGDRGHGHGRGGGLGAGGRVIGLGLDAVQAEQAGADGEDGRSGGRQSPRPCAGRRRRKRM</sequence>
<gene>
    <name evidence="2" type="ORF">PHYPADRAFT_104298</name>
</gene>
<dbReference type="EMBL" id="DS546901">
    <property type="protein sequence ID" value="EDQ48101.1"/>
    <property type="molecule type" value="Genomic_DNA"/>
</dbReference>
<accession>A9U8A2</accession>
<proteinExistence type="predicted"/>
<feature type="non-terminal residue" evidence="2">
    <location>
        <position position="321"/>
    </location>
</feature>
<feature type="non-terminal residue" evidence="2">
    <location>
        <position position="1"/>
    </location>
</feature>
<evidence type="ECO:0000256" key="1">
    <source>
        <dbReference type="SAM" id="MobiDB-lite"/>
    </source>
</evidence>
<feature type="region of interest" description="Disordered" evidence="1">
    <location>
        <begin position="293"/>
        <end position="321"/>
    </location>
</feature>
<protein>
    <submittedName>
        <fullName evidence="2">Predicted protein</fullName>
    </submittedName>
</protein>
<dbReference type="AlphaFoldDB" id="A9U8A2"/>
<reference evidence="2" key="1">
    <citation type="journal article" date="2008" name="Science">
        <title>The Physcomitrella genome reveals evolutionary insights into the conquest of land by plants.</title>
        <authorList>
            <person name="Rensing S."/>
            <person name="Lang D."/>
            <person name="Zimmer A."/>
            <person name="Terry A."/>
            <person name="Salamov A."/>
            <person name="Shapiro H."/>
            <person name="Nishiyama T."/>
            <person name="Perroud P.-F."/>
            <person name="Lindquist E."/>
            <person name="Kamisugi Y."/>
            <person name="Tanahashi T."/>
            <person name="Sakakibara K."/>
            <person name="Fujita T."/>
            <person name="Oishi K."/>
            <person name="Shin-I T."/>
            <person name="Kuroki Y."/>
            <person name="Toyoda A."/>
            <person name="Suzuki Y."/>
            <person name="Hashimoto A."/>
            <person name="Yamaguchi K."/>
            <person name="Sugano A."/>
            <person name="Kohara Y."/>
            <person name="Fujiyama A."/>
            <person name="Anterola A."/>
            <person name="Aoki S."/>
            <person name="Ashton N."/>
            <person name="Barbazuk W.B."/>
            <person name="Barker E."/>
            <person name="Bennetzen J."/>
            <person name="Bezanilla M."/>
            <person name="Blankenship R."/>
            <person name="Cho S.H."/>
            <person name="Dutcher S."/>
            <person name="Estelle M."/>
            <person name="Fawcett J.A."/>
            <person name="Gundlach H."/>
            <person name="Hanada K."/>
            <person name="Heyl A."/>
            <person name="Hicks K.A."/>
            <person name="Hugh J."/>
            <person name="Lohr M."/>
            <person name="Mayer K."/>
            <person name="Melkozernov A."/>
            <person name="Murata T."/>
            <person name="Nelson D."/>
            <person name="Pils B."/>
            <person name="Prigge M."/>
            <person name="Reiss B."/>
            <person name="Renner T."/>
            <person name="Rombauts S."/>
            <person name="Rushton P."/>
            <person name="Sanderfoot A."/>
            <person name="Schween G."/>
            <person name="Shiu S.-H."/>
            <person name="Stueber K."/>
            <person name="Theodoulou F.L."/>
            <person name="Tu H."/>
            <person name="Van de Peer Y."/>
            <person name="Verrier P.J."/>
            <person name="Waters E."/>
            <person name="Wood A."/>
            <person name="Yang L."/>
            <person name="Cove D."/>
            <person name="Cuming A."/>
            <person name="Hasebe M."/>
            <person name="Lucas S."/>
            <person name="Mishler D.B."/>
            <person name="Reski R."/>
            <person name="Grigoriev I."/>
            <person name="Quatrano R.S."/>
            <person name="Boore J.L."/>
        </authorList>
    </citation>
    <scope>NUCLEOTIDE SEQUENCE [LARGE SCALE GENOMIC DNA]</scope>
</reference>
<evidence type="ECO:0000313" key="2">
    <source>
        <dbReference type="EMBL" id="EDQ48101.1"/>
    </source>
</evidence>